<dbReference type="OMA" id="RIQGSEC"/>
<sequence>GCAGGAWELLHRLILGSSPPSEKKLTCILFLTASSECEVQPKARINCGYPYISAEACNDKGCCYDSSISGVAWCFFPSSDDGTTSITDCRVF</sequence>
<evidence type="ECO:0000256" key="2">
    <source>
        <dbReference type="ARBA" id="ARBA00022525"/>
    </source>
</evidence>
<keyword evidence="3 4" id="KW-1015">Disulfide bond</keyword>
<evidence type="ECO:0000313" key="6">
    <source>
        <dbReference type="Ensembl" id="ENSSPUP00000017348.1"/>
    </source>
</evidence>
<dbReference type="Proteomes" id="UP000694392">
    <property type="component" value="Unplaced"/>
</dbReference>
<feature type="disulfide bond" evidence="4">
    <location>
        <begin position="57"/>
        <end position="74"/>
    </location>
</feature>
<dbReference type="InterPro" id="IPR017994">
    <property type="entry name" value="P_trefoil_chordata"/>
</dbReference>
<dbReference type="CDD" id="cd00111">
    <property type="entry name" value="Trefoil"/>
    <property type="match status" value="1"/>
</dbReference>
<dbReference type="InterPro" id="IPR044913">
    <property type="entry name" value="P_trefoil_dom_sf"/>
</dbReference>
<keyword evidence="2" id="KW-0964">Secreted</keyword>
<accession>A0A8D0HAN5</accession>
<evidence type="ECO:0000313" key="7">
    <source>
        <dbReference type="Proteomes" id="UP000694392"/>
    </source>
</evidence>
<dbReference type="SMART" id="SM00018">
    <property type="entry name" value="PD"/>
    <property type="match status" value="1"/>
</dbReference>
<keyword evidence="7" id="KW-1185">Reference proteome</keyword>
<feature type="domain" description="P-type" evidence="5">
    <location>
        <begin position="35"/>
        <end position="78"/>
    </location>
</feature>
<comment type="subcellular location">
    <subcellularLocation>
        <location evidence="1">Secreted</location>
    </subcellularLocation>
</comment>
<dbReference type="FunFam" id="4.10.110.10:FF:000006">
    <property type="entry name" value="Trefoil factor 1"/>
    <property type="match status" value="1"/>
</dbReference>
<dbReference type="PROSITE" id="PS00025">
    <property type="entry name" value="P_TREFOIL_1"/>
    <property type="match status" value="1"/>
</dbReference>
<evidence type="ECO:0000256" key="4">
    <source>
        <dbReference type="PROSITE-ProRule" id="PRU00779"/>
    </source>
</evidence>
<protein>
    <recommendedName>
        <fullName evidence="5">P-type domain-containing protein</fullName>
    </recommendedName>
</protein>
<evidence type="ECO:0000256" key="3">
    <source>
        <dbReference type="ARBA" id="ARBA00023157"/>
    </source>
</evidence>
<dbReference type="Ensembl" id="ENSSPUT00000018477.1">
    <property type="protein sequence ID" value="ENSSPUP00000017348.1"/>
    <property type="gene ID" value="ENSSPUG00000013418.1"/>
</dbReference>
<feature type="disulfide bond" evidence="4">
    <location>
        <begin position="37"/>
        <end position="63"/>
    </location>
</feature>
<dbReference type="PRINTS" id="PR00680">
    <property type="entry name" value="PTREFOIL"/>
</dbReference>
<proteinExistence type="predicted"/>
<name>A0A8D0HAN5_SPHPU</name>
<dbReference type="InterPro" id="IPR017957">
    <property type="entry name" value="P_trefoil_CS"/>
</dbReference>
<dbReference type="InterPro" id="IPR000519">
    <property type="entry name" value="P_trefoil_dom"/>
</dbReference>
<dbReference type="PANTHER" id="PTHR13826:SF14">
    <property type="entry name" value="TREFOIL FACTOR 2"/>
    <property type="match status" value="1"/>
</dbReference>
<evidence type="ECO:0000256" key="1">
    <source>
        <dbReference type="ARBA" id="ARBA00004613"/>
    </source>
</evidence>
<dbReference type="GeneTree" id="ENSGT01070000254068"/>
<feature type="disulfide bond" evidence="4">
    <location>
        <begin position="47"/>
        <end position="62"/>
    </location>
</feature>
<dbReference type="SUPFAM" id="SSF57492">
    <property type="entry name" value="Trefoil"/>
    <property type="match status" value="1"/>
</dbReference>
<dbReference type="PANTHER" id="PTHR13826">
    <property type="entry name" value="INTESTINAL TREFOIL FACTOR-RELATED"/>
    <property type="match status" value="1"/>
</dbReference>
<dbReference type="GO" id="GO:0005615">
    <property type="term" value="C:extracellular space"/>
    <property type="evidence" value="ECO:0007669"/>
    <property type="project" value="TreeGrafter"/>
</dbReference>
<dbReference type="AlphaFoldDB" id="A0A8D0HAN5"/>
<dbReference type="Gene3D" id="4.10.110.10">
    <property type="entry name" value="Spasmolytic Protein, domain 1"/>
    <property type="match status" value="1"/>
</dbReference>
<reference evidence="6" key="2">
    <citation type="submission" date="2025-09" db="UniProtKB">
        <authorList>
            <consortium name="Ensembl"/>
        </authorList>
    </citation>
    <scope>IDENTIFICATION</scope>
</reference>
<dbReference type="PROSITE" id="PS51448">
    <property type="entry name" value="P_TREFOIL_2"/>
    <property type="match status" value="1"/>
</dbReference>
<reference evidence="6" key="1">
    <citation type="submission" date="2025-08" db="UniProtKB">
        <authorList>
            <consortium name="Ensembl"/>
        </authorList>
    </citation>
    <scope>IDENTIFICATION</scope>
</reference>
<organism evidence="6 7">
    <name type="scientific">Sphenodon punctatus</name>
    <name type="common">Tuatara</name>
    <name type="synonym">Hatteria punctata</name>
    <dbReference type="NCBI Taxonomy" id="8508"/>
    <lineage>
        <taxon>Eukaryota</taxon>
        <taxon>Metazoa</taxon>
        <taxon>Chordata</taxon>
        <taxon>Craniata</taxon>
        <taxon>Vertebrata</taxon>
        <taxon>Euteleostomi</taxon>
        <taxon>Lepidosauria</taxon>
        <taxon>Sphenodontia</taxon>
        <taxon>Sphenodontidae</taxon>
        <taxon>Sphenodon</taxon>
    </lineage>
</organism>
<evidence type="ECO:0000259" key="5">
    <source>
        <dbReference type="PROSITE" id="PS51448"/>
    </source>
</evidence>
<dbReference type="Pfam" id="PF00088">
    <property type="entry name" value="Trefoil"/>
    <property type="match status" value="1"/>
</dbReference>